<dbReference type="EMBL" id="BMQM01000017">
    <property type="protein sequence ID" value="GGR63014.1"/>
    <property type="molecule type" value="Genomic_DNA"/>
</dbReference>
<dbReference type="InterPro" id="IPR001387">
    <property type="entry name" value="Cro/C1-type_HTH"/>
</dbReference>
<keyword evidence="3" id="KW-1185">Reference proteome</keyword>
<evidence type="ECO:0000313" key="2">
    <source>
        <dbReference type="EMBL" id="GGR63014.1"/>
    </source>
</evidence>
<dbReference type="Proteomes" id="UP000634308">
    <property type="component" value="Unassembled WGS sequence"/>
</dbReference>
<name>A0ABQ2RV91_9DEIO</name>
<reference evidence="3" key="1">
    <citation type="journal article" date="2019" name="Int. J. Syst. Evol. Microbiol.">
        <title>The Global Catalogue of Microorganisms (GCM) 10K type strain sequencing project: providing services to taxonomists for standard genome sequencing and annotation.</title>
        <authorList>
            <consortium name="The Broad Institute Genomics Platform"/>
            <consortium name="The Broad Institute Genome Sequencing Center for Infectious Disease"/>
            <person name="Wu L."/>
            <person name="Ma J."/>
        </authorList>
    </citation>
    <scope>NUCLEOTIDE SEQUENCE [LARGE SCALE GENOMIC DNA]</scope>
    <source>
        <strain evidence="3">JCM 31404</strain>
    </source>
</reference>
<gene>
    <name evidence="2" type="ORF">GCM10008959_26390</name>
</gene>
<dbReference type="Pfam" id="PF24852">
    <property type="entry name" value="DUF7726"/>
    <property type="match status" value="1"/>
</dbReference>
<dbReference type="Gene3D" id="1.10.260.40">
    <property type="entry name" value="lambda repressor-like DNA-binding domains"/>
    <property type="match status" value="1"/>
</dbReference>
<dbReference type="SMART" id="SM00530">
    <property type="entry name" value="HTH_XRE"/>
    <property type="match status" value="1"/>
</dbReference>
<dbReference type="PROSITE" id="PS50943">
    <property type="entry name" value="HTH_CROC1"/>
    <property type="match status" value="1"/>
</dbReference>
<dbReference type="InterPro" id="IPR056143">
    <property type="entry name" value="DUF7726"/>
</dbReference>
<dbReference type="InterPro" id="IPR010982">
    <property type="entry name" value="Lambda_DNA-bd_dom_sf"/>
</dbReference>
<organism evidence="2 3">
    <name type="scientific">Deinococcus seoulensis</name>
    <dbReference type="NCBI Taxonomy" id="1837379"/>
    <lineage>
        <taxon>Bacteria</taxon>
        <taxon>Thermotogati</taxon>
        <taxon>Deinococcota</taxon>
        <taxon>Deinococci</taxon>
        <taxon>Deinococcales</taxon>
        <taxon>Deinococcaceae</taxon>
        <taxon>Deinococcus</taxon>
    </lineage>
</organism>
<proteinExistence type="predicted"/>
<accession>A0ABQ2RV91</accession>
<evidence type="ECO:0000259" key="1">
    <source>
        <dbReference type="PROSITE" id="PS50943"/>
    </source>
</evidence>
<comment type="caution">
    <text evidence="2">The sequence shown here is derived from an EMBL/GenBank/DDBJ whole genome shotgun (WGS) entry which is preliminary data.</text>
</comment>
<feature type="domain" description="HTH cro/C1-type" evidence="1">
    <location>
        <begin position="12"/>
        <end position="39"/>
    </location>
</feature>
<dbReference type="SUPFAM" id="SSF47413">
    <property type="entry name" value="lambda repressor-like DNA-binding domains"/>
    <property type="match status" value="1"/>
</dbReference>
<evidence type="ECO:0000313" key="3">
    <source>
        <dbReference type="Proteomes" id="UP000634308"/>
    </source>
</evidence>
<sequence>MREMTDEIRAEIKRLMKEKGLSQRALAEKLGVNEKSLSRTLLDRGKPAGIWPDILDELGVELTLKRKSD</sequence>
<dbReference type="CDD" id="cd00093">
    <property type="entry name" value="HTH_XRE"/>
    <property type="match status" value="1"/>
</dbReference>
<protein>
    <recommendedName>
        <fullName evidence="1">HTH cro/C1-type domain-containing protein</fullName>
    </recommendedName>
</protein>